<name>A0A0V1LBJ8_9BILA</name>
<dbReference type="Proteomes" id="UP000054721">
    <property type="component" value="Unassembled WGS sequence"/>
</dbReference>
<gene>
    <name evidence="1" type="ORF">T02_9307</name>
</gene>
<keyword evidence="2" id="KW-1185">Reference proteome</keyword>
<proteinExistence type="predicted"/>
<dbReference type="EMBL" id="JYDW01000084">
    <property type="protein sequence ID" value="KRZ56927.1"/>
    <property type="molecule type" value="Genomic_DNA"/>
</dbReference>
<reference evidence="1 2" key="1">
    <citation type="submission" date="2015-05" db="EMBL/GenBank/DDBJ databases">
        <title>Evolution of Trichinella species and genotypes.</title>
        <authorList>
            <person name="Korhonen P.K."/>
            <person name="Edoardo P."/>
            <person name="Giuseppe L.R."/>
            <person name="Gasser R.B."/>
        </authorList>
    </citation>
    <scope>NUCLEOTIDE SEQUENCE [LARGE SCALE GENOMIC DNA]</scope>
    <source>
        <strain evidence="1">ISS10</strain>
    </source>
</reference>
<dbReference type="AlphaFoldDB" id="A0A0V1LBJ8"/>
<evidence type="ECO:0000313" key="1">
    <source>
        <dbReference type="EMBL" id="KRZ56927.1"/>
    </source>
</evidence>
<evidence type="ECO:0000313" key="2">
    <source>
        <dbReference type="Proteomes" id="UP000054721"/>
    </source>
</evidence>
<comment type="caution">
    <text evidence="1">The sequence shown here is derived from an EMBL/GenBank/DDBJ whole genome shotgun (WGS) entry which is preliminary data.</text>
</comment>
<dbReference type="STRING" id="6335.A0A0V1LBJ8"/>
<dbReference type="OrthoDB" id="5925068at2759"/>
<sequence length="95" mass="11144">MVTDCYAIVGEALLDIRLNENRKLHDLHDKLVGQVRSFEGIENEYASDFILTVSKQLQPETWENKVLEEKDEKSLVETFFEFLHRSAEIEEQCKI</sequence>
<organism evidence="1 2">
    <name type="scientific">Trichinella nativa</name>
    <dbReference type="NCBI Taxonomy" id="6335"/>
    <lineage>
        <taxon>Eukaryota</taxon>
        <taxon>Metazoa</taxon>
        <taxon>Ecdysozoa</taxon>
        <taxon>Nematoda</taxon>
        <taxon>Enoplea</taxon>
        <taxon>Dorylaimia</taxon>
        <taxon>Trichinellida</taxon>
        <taxon>Trichinellidae</taxon>
        <taxon>Trichinella</taxon>
    </lineage>
</organism>
<accession>A0A0V1LBJ8</accession>
<protein>
    <submittedName>
        <fullName evidence="1">Uncharacterized protein</fullName>
    </submittedName>
</protein>